<feature type="transmembrane region" description="Helical" evidence="1">
    <location>
        <begin position="83"/>
        <end position="104"/>
    </location>
</feature>
<dbReference type="AlphaFoldDB" id="A0A3M0GA21"/>
<gene>
    <name evidence="2" type="ORF">EAX62_15460</name>
</gene>
<keyword evidence="1" id="KW-1133">Transmembrane helix</keyword>
<keyword evidence="1" id="KW-0812">Transmembrane</keyword>
<protein>
    <recommendedName>
        <fullName evidence="4">Conjugal transfer protein</fullName>
    </recommendedName>
</protein>
<evidence type="ECO:0000313" key="3">
    <source>
        <dbReference type="Proteomes" id="UP000275256"/>
    </source>
</evidence>
<organism evidence="2 3">
    <name type="scientific">Tessaracoccus antarcticus</name>
    <dbReference type="NCBI Taxonomy" id="2479848"/>
    <lineage>
        <taxon>Bacteria</taxon>
        <taxon>Bacillati</taxon>
        <taxon>Actinomycetota</taxon>
        <taxon>Actinomycetes</taxon>
        <taxon>Propionibacteriales</taxon>
        <taxon>Propionibacteriaceae</taxon>
        <taxon>Tessaracoccus</taxon>
    </lineage>
</organism>
<evidence type="ECO:0008006" key="4">
    <source>
        <dbReference type="Google" id="ProtNLM"/>
    </source>
</evidence>
<evidence type="ECO:0000313" key="2">
    <source>
        <dbReference type="EMBL" id="RMB57849.1"/>
    </source>
</evidence>
<keyword evidence="1" id="KW-0472">Membrane</keyword>
<dbReference type="EMBL" id="REFW01000005">
    <property type="protein sequence ID" value="RMB57849.1"/>
    <property type="molecule type" value="Genomic_DNA"/>
</dbReference>
<feature type="transmembrane region" description="Helical" evidence="1">
    <location>
        <begin position="12"/>
        <end position="32"/>
    </location>
</feature>
<sequence length="146" mass="15873">MKDAQHEDGYPWTWEPAALTGILLLIIGILAVQIGRTAALLFTGSGLWWPTSEHLVTSCWAILRGNTTAGLPTHTAVGSPMWLVWTMTAAAAAAMCGTSGWALMRLRGRAIKGMATADQAQHLLGLRRLRLTRGIIRPDLYPKGRQ</sequence>
<comment type="caution">
    <text evidence="2">The sequence shown here is derived from an EMBL/GenBank/DDBJ whole genome shotgun (WGS) entry which is preliminary data.</text>
</comment>
<name>A0A3M0GA21_9ACTN</name>
<proteinExistence type="predicted"/>
<reference evidence="2 3" key="1">
    <citation type="submission" date="2018-10" db="EMBL/GenBank/DDBJ databases">
        <title>Tessaracoccus antarcticuss sp. nov., isolated from sediment.</title>
        <authorList>
            <person name="Zhou L.Y."/>
            <person name="Du Z.J."/>
        </authorList>
    </citation>
    <scope>NUCLEOTIDE SEQUENCE [LARGE SCALE GENOMIC DNA]</scope>
    <source>
        <strain evidence="2 3">JDX10</strain>
    </source>
</reference>
<dbReference type="Proteomes" id="UP000275256">
    <property type="component" value="Unassembled WGS sequence"/>
</dbReference>
<evidence type="ECO:0000256" key="1">
    <source>
        <dbReference type="SAM" id="Phobius"/>
    </source>
</evidence>
<keyword evidence="3" id="KW-1185">Reference proteome</keyword>
<accession>A0A3M0GA21</accession>